<evidence type="ECO:0008006" key="4">
    <source>
        <dbReference type="Google" id="ProtNLM"/>
    </source>
</evidence>
<dbReference type="PANTHER" id="PTHR35401">
    <property type="entry name" value="COPG FAMILY HELIX-TURN-HELIX PROTEIN-RELATED-RELATED"/>
    <property type="match status" value="1"/>
</dbReference>
<dbReference type="HOGENOM" id="CLU_152494_2_1_7"/>
<dbReference type="PANTHER" id="PTHR35401:SF2">
    <property type="entry name" value="ABC-TYPE TRANSPORT SYSTEM"/>
    <property type="match status" value="1"/>
</dbReference>
<accession>I2PYG3</accession>
<evidence type="ECO:0000256" key="2">
    <source>
        <dbReference type="ARBA" id="ARBA00049988"/>
    </source>
</evidence>
<evidence type="ECO:0000313" key="3">
    <source>
        <dbReference type="EMBL" id="EIG52569.1"/>
    </source>
</evidence>
<dbReference type="NCBIfam" id="NF041551">
    <property type="entry name" value="YlcI_YnfO_N"/>
    <property type="match status" value="1"/>
</dbReference>
<dbReference type="InterPro" id="IPR010985">
    <property type="entry name" value="Ribbon_hlx_hlx"/>
</dbReference>
<dbReference type="Pfam" id="PF08681">
    <property type="entry name" value="TacA1"/>
    <property type="match status" value="1"/>
</dbReference>
<sequence>MERHTPTARLEARLPREVHALLKRAADLQGRSLTDFVVAAASEAARRAIEDMEIIRLAAADQRRLAEALLTPPAPAPALVRAFKRHGRLVDTE</sequence>
<dbReference type="AlphaFoldDB" id="I2PYG3"/>
<gene>
    <name evidence="3" type="ORF">DesU5LDRAFT_0868</name>
</gene>
<protein>
    <recommendedName>
        <fullName evidence="4">DUF1778 domain-containing protein</fullName>
    </recommendedName>
</protein>
<comment type="similarity">
    <text evidence="2">Belongs to the TacA antitoxin family.</text>
</comment>
<organism evidence="3">
    <name type="scientific">Desulfovibrio sp. U5L</name>
    <dbReference type="NCBI Taxonomy" id="596152"/>
    <lineage>
        <taxon>Bacteria</taxon>
        <taxon>Pseudomonadati</taxon>
        <taxon>Thermodesulfobacteriota</taxon>
        <taxon>Desulfovibrionia</taxon>
        <taxon>Desulfovibrionales</taxon>
        <taxon>Desulfovibrionaceae</taxon>
        <taxon>Desulfovibrio</taxon>
    </lineage>
</organism>
<dbReference type="Gene3D" id="1.20.5.780">
    <property type="entry name" value="Single helix bin"/>
    <property type="match status" value="1"/>
</dbReference>
<dbReference type="InterPro" id="IPR014795">
    <property type="entry name" value="TacA_1-like"/>
</dbReference>
<dbReference type="OrthoDB" id="5297731at2"/>
<name>I2PYG3_9BACT</name>
<dbReference type="EMBL" id="JH600068">
    <property type="protein sequence ID" value="EIG52569.1"/>
    <property type="molecule type" value="Genomic_DNA"/>
</dbReference>
<dbReference type="STRING" id="596152.DesU5LDRAFT_0868"/>
<keyword evidence="1" id="KW-1277">Toxin-antitoxin system</keyword>
<evidence type="ECO:0000256" key="1">
    <source>
        <dbReference type="ARBA" id="ARBA00022649"/>
    </source>
</evidence>
<dbReference type="SUPFAM" id="SSF47598">
    <property type="entry name" value="Ribbon-helix-helix"/>
    <property type="match status" value="1"/>
</dbReference>
<dbReference type="GO" id="GO:0006355">
    <property type="term" value="P:regulation of DNA-templated transcription"/>
    <property type="evidence" value="ECO:0007669"/>
    <property type="project" value="InterPro"/>
</dbReference>
<reference evidence="3" key="1">
    <citation type="submission" date="2011-11" db="EMBL/GenBank/DDBJ databases">
        <title>Improved High-Quality Draft sequence of Desulfovibrio sp. U5L.</title>
        <authorList>
            <consortium name="US DOE Joint Genome Institute"/>
            <person name="Lucas S."/>
            <person name="Han J."/>
            <person name="Lapidus A."/>
            <person name="Cheng J.-F."/>
            <person name="Goodwin L."/>
            <person name="Pitluck S."/>
            <person name="Peters L."/>
            <person name="Ovchinnikova G."/>
            <person name="Held B."/>
            <person name="Detter J.C."/>
            <person name="Han C."/>
            <person name="Tapia R."/>
            <person name="Land M."/>
            <person name="Hauser L."/>
            <person name="Kyrpides N."/>
            <person name="Ivanova N."/>
            <person name="Pagani I."/>
            <person name="Gabster J."/>
            <person name="Walker C."/>
            <person name="Stolyar S."/>
            <person name="Stahl D."/>
            <person name="Arkin A."/>
            <person name="Dehal P."/>
            <person name="Hazen T."/>
            <person name="Woyke T."/>
        </authorList>
    </citation>
    <scope>NUCLEOTIDE SEQUENCE [LARGE SCALE GENOMIC DNA]</scope>
    <source>
        <strain evidence="3">U5L</strain>
    </source>
</reference>
<proteinExistence type="inferred from homology"/>
<dbReference type="eggNOG" id="COG4453">
    <property type="taxonomic scope" value="Bacteria"/>
</dbReference>